<organism evidence="1">
    <name type="scientific">Solanum chacoense</name>
    <name type="common">Chaco potato</name>
    <dbReference type="NCBI Taxonomy" id="4108"/>
    <lineage>
        <taxon>Eukaryota</taxon>
        <taxon>Viridiplantae</taxon>
        <taxon>Streptophyta</taxon>
        <taxon>Embryophyta</taxon>
        <taxon>Tracheophyta</taxon>
        <taxon>Spermatophyta</taxon>
        <taxon>Magnoliopsida</taxon>
        <taxon>eudicotyledons</taxon>
        <taxon>Gunneridae</taxon>
        <taxon>Pentapetalae</taxon>
        <taxon>asterids</taxon>
        <taxon>lamiids</taxon>
        <taxon>Solanales</taxon>
        <taxon>Solanaceae</taxon>
        <taxon>Solanoideae</taxon>
        <taxon>Solaneae</taxon>
        <taxon>Solanum</taxon>
    </lineage>
</organism>
<protein>
    <submittedName>
        <fullName evidence="1">Putative ovule protein</fullName>
    </submittedName>
</protein>
<dbReference type="AlphaFoldDB" id="A0A0V0H954"/>
<name>A0A0V0H954_SOLCH</name>
<sequence length="63" mass="7343">MNGKGKIAMTNKNLIICRNTLIDKNKDDKRRLNEHILEIHWQQNPRGGILRIGQLLKLRNCPP</sequence>
<dbReference type="EMBL" id="GEDG01023146">
    <property type="protein sequence ID" value="JAP16956.1"/>
    <property type="molecule type" value="Transcribed_RNA"/>
</dbReference>
<reference evidence="1" key="1">
    <citation type="submission" date="2015-12" db="EMBL/GenBank/DDBJ databases">
        <title>Gene expression during late stages of embryo sac development: a critical building block for successful pollen-pistil interactions.</title>
        <authorList>
            <person name="Liu Y."/>
            <person name="Joly V."/>
            <person name="Sabar M."/>
            <person name="Matton D.P."/>
        </authorList>
    </citation>
    <scope>NUCLEOTIDE SEQUENCE</scope>
</reference>
<accession>A0A0V0H954</accession>
<evidence type="ECO:0000313" key="1">
    <source>
        <dbReference type="EMBL" id="JAP16956.1"/>
    </source>
</evidence>
<proteinExistence type="predicted"/>